<dbReference type="InterPro" id="IPR034660">
    <property type="entry name" value="DinB/YfiT-like"/>
</dbReference>
<sequence length="193" mass="21262">MTDFVITDDLARASAAMTELLDRIARDQWDAPTPCTEWTVRDVVGHLVGANLGFVAMIEGDPPPDRDADHLGDDPAEAWRRAAAALQEVVTRPGTLDKTQESPLGVTTARERMRWRIADLLTHAWDLGQATGIAPNLPDELVEQALEFARQQLPNQSRGGRFGRPQPIDDDAPALDRLAAFTGRRVPWTRPAP</sequence>
<dbReference type="NCBIfam" id="TIGR03083">
    <property type="entry name" value="maleylpyruvate isomerase family mycothiol-dependent enzyme"/>
    <property type="match status" value="1"/>
</dbReference>
<organism evidence="3 4">
    <name type="scientific">Labedaea rhizosphaerae</name>
    <dbReference type="NCBI Taxonomy" id="598644"/>
    <lineage>
        <taxon>Bacteria</taxon>
        <taxon>Bacillati</taxon>
        <taxon>Actinomycetota</taxon>
        <taxon>Actinomycetes</taxon>
        <taxon>Pseudonocardiales</taxon>
        <taxon>Pseudonocardiaceae</taxon>
        <taxon>Labedaea</taxon>
    </lineage>
</organism>
<keyword evidence="4" id="KW-1185">Reference proteome</keyword>
<evidence type="ECO:0000313" key="3">
    <source>
        <dbReference type="EMBL" id="TDQ00805.1"/>
    </source>
</evidence>
<dbReference type="OrthoDB" id="5185819at2"/>
<protein>
    <submittedName>
        <fullName evidence="3">Uncharacterized protein (TIGR03086 family)</fullName>
    </submittedName>
</protein>
<dbReference type="SUPFAM" id="SSF109854">
    <property type="entry name" value="DinB/YfiT-like putative metalloenzymes"/>
    <property type="match status" value="1"/>
</dbReference>
<dbReference type="Gene3D" id="1.20.120.450">
    <property type="entry name" value="dinb family like domain"/>
    <property type="match status" value="1"/>
</dbReference>
<dbReference type="GO" id="GO:0046872">
    <property type="term" value="F:metal ion binding"/>
    <property type="evidence" value="ECO:0007669"/>
    <property type="project" value="InterPro"/>
</dbReference>
<dbReference type="AlphaFoldDB" id="A0A4R6SGF5"/>
<dbReference type="InterPro" id="IPR017520">
    <property type="entry name" value="CHP03086"/>
</dbReference>
<evidence type="ECO:0000256" key="1">
    <source>
        <dbReference type="SAM" id="MobiDB-lite"/>
    </source>
</evidence>
<proteinExistence type="predicted"/>
<feature type="domain" description="Mycothiol-dependent maleylpyruvate isomerase metal-binding" evidence="2">
    <location>
        <begin position="10"/>
        <end position="127"/>
    </location>
</feature>
<evidence type="ECO:0000259" key="2">
    <source>
        <dbReference type="Pfam" id="PF11716"/>
    </source>
</evidence>
<evidence type="ECO:0000313" key="4">
    <source>
        <dbReference type="Proteomes" id="UP000295444"/>
    </source>
</evidence>
<dbReference type="RefSeq" id="WP_133849468.1">
    <property type="nucleotide sequence ID" value="NZ_SNXZ01000002.1"/>
</dbReference>
<dbReference type="EMBL" id="SNXZ01000002">
    <property type="protein sequence ID" value="TDQ00805.1"/>
    <property type="molecule type" value="Genomic_DNA"/>
</dbReference>
<comment type="caution">
    <text evidence="3">The sequence shown here is derived from an EMBL/GenBank/DDBJ whole genome shotgun (WGS) entry which is preliminary data.</text>
</comment>
<feature type="region of interest" description="Disordered" evidence="1">
    <location>
        <begin position="154"/>
        <end position="175"/>
    </location>
</feature>
<dbReference type="InterPro" id="IPR024344">
    <property type="entry name" value="MDMPI_metal-binding"/>
</dbReference>
<gene>
    <name evidence="3" type="ORF">EV186_102671</name>
</gene>
<dbReference type="InterPro" id="IPR017517">
    <property type="entry name" value="Maleyloyr_isom"/>
</dbReference>
<dbReference type="Proteomes" id="UP000295444">
    <property type="component" value="Unassembled WGS sequence"/>
</dbReference>
<accession>A0A4R6SGF5</accession>
<dbReference type="Pfam" id="PF11716">
    <property type="entry name" value="MDMPI_N"/>
    <property type="match status" value="1"/>
</dbReference>
<dbReference type="NCBIfam" id="TIGR03086">
    <property type="entry name" value="TIGR03086 family metal-binding protein"/>
    <property type="match status" value="1"/>
</dbReference>
<name>A0A4R6SGF5_LABRH</name>
<reference evidence="3 4" key="1">
    <citation type="submission" date="2019-03" db="EMBL/GenBank/DDBJ databases">
        <title>Genomic Encyclopedia of Type Strains, Phase IV (KMG-IV): sequencing the most valuable type-strain genomes for metagenomic binning, comparative biology and taxonomic classification.</title>
        <authorList>
            <person name="Goeker M."/>
        </authorList>
    </citation>
    <scope>NUCLEOTIDE SEQUENCE [LARGE SCALE GENOMIC DNA]</scope>
    <source>
        <strain evidence="3 4">DSM 45361</strain>
    </source>
</reference>